<evidence type="ECO:0000313" key="1">
    <source>
        <dbReference type="Proteomes" id="UP000887569"/>
    </source>
</evidence>
<dbReference type="Proteomes" id="UP000887569">
    <property type="component" value="Unplaced"/>
</dbReference>
<proteinExistence type="predicted"/>
<keyword evidence="1" id="KW-1185">Reference proteome</keyword>
<name>A0A915BNK0_PARUN</name>
<dbReference type="WBParaSite" id="PgR048_g078_t01">
    <property type="protein sequence ID" value="PgR048_g078_t01"/>
    <property type="gene ID" value="PgR048_g078"/>
</dbReference>
<accession>A0A915BNK0</accession>
<organism evidence="1 2">
    <name type="scientific">Parascaris univalens</name>
    <name type="common">Nematode worm</name>
    <dbReference type="NCBI Taxonomy" id="6257"/>
    <lineage>
        <taxon>Eukaryota</taxon>
        <taxon>Metazoa</taxon>
        <taxon>Ecdysozoa</taxon>
        <taxon>Nematoda</taxon>
        <taxon>Chromadorea</taxon>
        <taxon>Rhabditida</taxon>
        <taxon>Spirurina</taxon>
        <taxon>Ascaridomorpha</taxon>
        <taxon>Ascaridoidea</taxon>
        <taxon>Ascarididae</taxon>
        <taxon>Parascaris</taxon>
    </lineage>
</organism>
<reference evidence="2" key="1">
    <citation type="submission" date="2022-11" db="UniProtKB">
        <authorList>
            <consortium name="WormBaseParasite"/>
        </authorList>
    </citation>
    <scope>IDENTIFICATION</scope>
</reference>
<sequence length="93" mass="10608">MISIVISSIVWRSISTVVELLHPQAIWLFVCGTFLQVVHGKNRPAGRVMVARYGKWSGHILNLEQILAQCSFDRSVIIWEETVRAEDENSTRN</sequence>
<dbReference type="AlphaFoldDB" id="A0A915BNK0"/>
<evidence type="ECO:0000313" key="2">
    <source>
        <dbReference type="WBParaSite" id="PgR048_g078_t01"/>
    </source>
</evidence>
<protein>
    <submittedName>
        <fullName evidence="2">Uncharacterized protein</fullName>
    </submittedName>
</protein>